<feature type="compositionally biased region" description="Polar residues" evidence="1">
    <location>
        <begin position="184"/>
        <end position="217"/>
    </location>
</feature>
<feature type="region of interest" description="Disordered" evidence="1">
    <location>
        <begin position="164"/>
        <end position="237"/>
    </location>
</feature>
<feature type="region of interest" description="Disordered" evidence="1">
    <location>
        <begin position="51"/>
        <end position="100"/>
    </location>
</feature>
<comment type="caution">
    <text evidence="2">The sequence shown here is derived from an EMBL/GenBank/DDBJ whole genome shotgun (WGS) entry which is preliminary data.</text>
</comment>
<protein>
    <submittedName>
        <fullName evidence="2">Uncharacterized protein</fullName>
    </submittedName>
</protein>
<accession>A0A5C6NJ90</accession>
<evidence type="ECO:0000313" key="3">
    <source>
        <dbReference type="Proteomes" id="UP000324091"/>
    </source>
</evidence>
<evidence type="ECO:0000256" key="1">
    <source>
        <dbReference type="SAM" id="MobiDB-lite"/>
    </source>
</evidence>
<name>A0A5C6NJ90_9TELE</name>
<gene>
    <name evidence="2" type="ORF">D4764_20G0008400</name>
</gene>
<organism evidence="2 3">
    <name type="scientific">Takifugu flavidus</name>
    <name type="common">sansaifugu</name>
    <dbReference type="NCBI Taxonomy" id="433684"/>
    <lineage>
        <taxon>Eukaryota</taxon>
        <taxon>Metazoa</taxon>
        <taxon>Chordata</taxon>
        <taxon>Craniata</taxon>
        <taxon>Vertebrata</taxon>
        <taxon>Euteleostomi</taxon>
        <taxon>Actinopterygii</taxon>
        <taxon>Neopterygii</taxon>
        <taxon>Teleostei</taxon>
        <taxon>Neoteleostei</taxon>
        <taxon>Acanthomorphata</taxon>
        <taxon>Eupercaria</taxon>
        <taxon>Tetraodontiformes</taxon>
        <taxon>Tetradontoidea</taxon>
        <taxon>Tetraodontidae</taxon>
        <taxon>Takifugu</taxon>
    </lineage>
</organism>
<dbReference type="AlphaFoldDB" id="A0A5C6NJ90"/>
<feature type="region of interest" description="Disordered" evidence="1">
    <location>
        <begin position="115"/>
        <end position="144"/>
    </location>
</feature>
<reference evidence="2 3" key="1">
    <citation type="submission" date="2019-04" db="EMBL/GenBank/DDBJ databases">
        <title>Chromosome genome assembly for Takifugu flavidus.</title>
        <authorList>
            <person name="Xiao S."/>
        </authorList>
    </citation>
    <scope>NUCLEOTIDE SEQUENCE [LARGE SCALE GENOMIC DNA]</scope>
    <source>
        <strain evidence="2">HTHZ2018</strain>
        <tissue evidence="2">Muscle</tissue>
    </source>
</reference>
<dbReference type="Proteomes" id="UP000324091">
    <property type="component" value="Chromosome 20"/>
</dbReference>
<keyword evidence="3" id="KW-1185">Reference proteome</keyword>
<evidence type="ECO:0000313" key="2">
    <source>
        <dbReference type="EMBL" id="TWW66808.1"/>
    </source>
</evidence>
<sequence length="237" mass="24744">MAEPVMTAGIRRLGAAVMLIPLAPSRHQNPPVIVPVLRHVEVVFSRLSGSGSVGQQLQEGCPDSPSAATSIARLGGPPSRSQARREIGPRSRPGHSGGVVKGFIYREGEHTLTTETVLLDRRGSGGSVRPSQSSRTGEDSGVWCDTLTTRTCPETLKAEAVLLGCQGSMGGPPGDQEQERPSRETGSSGTGATLQGNRNTGTGAVLQGNQKHGNRSNPPGKHRAPTYDRGSDQTASP</sequence>
<proteinExistence type="predicted"/>
<dbReference type="EMBL" id="RHFK02000013">
    <property type="protein sequence ID" value="TWW66808.1"/>
    <property type="molecule type" value="Genomic_DNA"/>
</dbReference>